<keyword evidence="1" id="KW-0175">Coiled coil</keyword>
<feature type="region of interest" description="Disordered" evidence="2">
    <location>
        <begin position="1"/>
        <end position="76"/>
    </location>
</feature>
<feature type="compositionally biased region" description="Low complexity" evidence="2">
    <location>
        <begin position="1"/>
        <end position="13"/>
    </location>
</feature>
<dbReference type="AlphaFoldDB" id="A0AB34KXF8"/>
<evidence type="ECO:0000313" key="3">
    <source>
        <dbReference type="EMBL" id="KAL1587988.1"/>
    </source>
</evidence>
<evidence type="ECO:0000256" key="1">
    <source>
        <dbReference type="SAM" id="Coils"/>
    </source>
</evidence>
<reference evidence="3 4" key="1">
    <citation type="journal article" date="2020" name="Microbiol. Resour. Announc.">
        <title>Draft Genome Sequence of a Cladosporium Species Isolated from the Mesophotic Ascidian Didemnum maculosum.</title>
        <authorList>
            <person name="Gioti A."/>
            <person name="Siaperas R."/>
            <person name="Nikolaivits E."/>
            <person name="Le Goff G."/>
            <person name="Ouazzani J."/>
            <person name="Kotoulas G."/>
            <person name="Topakas E."/>
        </authorList>
    </citation>
    <scope>NUCLEOTIDE SEQUENCE [LARGE SCALE GENOMIC DNA]</scope>
    <source>
        <strain evidence="3 4">TM138-S3</strain>
    </source>
</reference>
<feature type="region of interest" description="Disordered" evidence="2">
    <location>
        <begin position="440"/>
        <end position="496"/>
    </location>
</feature>
<feature type="region of interest" description="Disordered" evidence="2">
    <location>
        <begin position="101"/>
        <end position="133"/>
    </location>
</feature>
<proteinExistence type="predicted"/>
<evidence type="ECO:0000256" key="2">
    <source>
        <dbReference type="SAM" id="MobiDB-lite"/>
    </source>
</evidence>
<dbReference type="EMBL" id="JAAQHG020000008">
    <property type="protein sequence ID" value="KAL1587988.1"/>
    <property type="molecule type" value="Genomic_DNA"/>
</dbReference>
<dbReference type="Proteomes" id="UP000803884">
    <property type="component" value="Unassembled WGS sequence"/>
</dbReference>
<feature type="compositionally biased region" description="Basic and acidic residues" evidence="2">
    <location>
        <begin position="456"/>
        <end position="469"/>
    </location>
</feature>
<protein>
    <recommendedName>
        <fullName evidence="5">Autophagy-related protein 28</fullName>
    </recommendedName>
</protein>
<feature type="coiled-coil region" evidence="1">
    <location>
        <begin position="150"/>
        <end position="241"/>
    </location>
</feature>
<name>A0AB34KXF8_9PEZI</name>
<evidence type="ECO:0008006" key="5">
    <source>
        <dbReference type="Google" id="ProtNLM"/>
    </source>
</evidence>
<dbReference type="RefSeq" id="XP_069231093.1">
    <property type="nucleotide sequence ID" value="XM_069371945.1"/>
</dbReference>
<organism evidence="3 4">
    <name type="scientific">Cladosporium halotolerans</name>
    <dbReference type="NCBI Taxonomy" id="1052096"/>
    <lineage>
        <taxon>Eukaryota</taxon>
        <taxon>Fungi</taxon>
        <taxon>Dikarya</taxon>
        <taxon>Ascomycota</taxon>
        <taxon>Pezizomycotina</taxon>
        <taxon>Dothideomycetes</taxon>
        <taxon>Dothideomycetidae</taxon>
        <taxon>Cladosporiales</taxon>
        <taxon>Cladosporiaceae</taxon>
        <taxon>Cladosporium</taxon>
    </lineage>
</organism>
<comment type="caution">
    <text evidence="3">The sequence shown here is derived from an EMBL/GenBank/DDBJ whole genome shotgun (WGS) entry which is preliminary data.</text>
</comment>
<accession>A0AB34KXF8</accession>
<feature type="compositionally biased region" description="Low complexity" evidence="2">
    <location>
        <begin position="101"/>
        <end position="127"/>
    </location>
</feature>
<feature type="compositionally biased region" description="Polar residues" evidence="2">
    <location>
        <begin position="59"/>
        <end position="71"/>
    </location>
</feature>
<sequence>MDSKASWLSSRASSSRRDRLSNTSHELPRWRSPSPLAASMIPPPIFQSSYASPPPPSTIAKSTFFEQPSVSDTREEDMHADLQYILDAQAEALARGLSAGAAEGSTGSTTPTAASARSSVARAGSRTAQKKTMSLRKARKELYSKIMEFSRLKDEELEDLDAEAEQAARKLRQLESWGAKRKGLEEASSAVDKSEDTVRVQRLRREADTLRDSIFEVEAQLADMKGRHRKLARQIAAAENETQARLASYTQSMSLLEAEVQKFLAIGMPSSGPSPAQVEASNGHVSVWQLPPKRRTLEMAKDYFTEERDAVLSRRQRTEQEKEALVQGGLMWKDVAAAVTEFEKRVRAEMPGAEMANSGQAWDDTPQSSPTDRLKELLVHMDAVIENLQTKYNEAEEKHWKLLVAAIGAELEALRQGKQILQGVLGQAEPEQVLVGTEVEDKEVPTYGPDGLDSGDEIRGLDKSFETARRSRTSNGDTDDEPDPELLFSRNDTDTE</sequence>
<evidence type="ECO:0000313" key="4">
    <source>
        <dbReference type="Proteomes" id="UP000803884"/>
    </source>
</evidence>
<dbReference type="GeneID" id="96004783"/>
<keyword evidence="4" id="KW-1185">Reference proteome</keyword>
<feature type="coiled-coil region" evidence="1">
    <location>
        <begin position="378"/>
        <end position="405"/>
    </location>
</feature>
<gene>
    <name evidence="3" type="ORF">WHR41_03339</name>
</gene>